<gene>
    <name evidence="1" type="ORF">HNI00_03920</name>
</gene>
<dbReference type="RefSeq" id="WP_316790855.1">
    <property type="nucleotide sequence ID" value="NZ_CP053540.1"/>
</dbReference>
<proteinExistence type="predicted"/>
<sequence length="198" mass="21488">MTQRTPHNTMTCPMLNYENHMEVRLVKDKEPPPPSNDAGKTVVTITTISIAASLALKVMLPDININPAIALADPMPPAEEFSADWPNHPPPSVGGPSTSTLAPDPSYGYGRGFFQIVECGTVYPAAANFRAYPGLANHGIRGVVPHEEWVLLTGLVSYADGILWHQVVNQSRLWPSFAPGAFNQLDRNQLGWVAGCFV</sequence>
<dbReference type="KEGG" id="tog:HNI00_03920"/>
<name>A0AA97B9E4_9CYAN</name>
<dbReference type="AlphaFoldDB" id="A0AA97B9E4"/>
<accession>A0AA97B9E4</accession>
<evidence type="ECO:0000313" key="1">
    <source>
        <dbReference type="EMBL" id="WOB42400.1"/>
    </source>
</evidence>
<reference evidence="1" key="1">
    <citation type="submission" date="2020-05" db="EMBL/GenBank/DDBJ databases">
        <authorList>
            <person name="Zhu T."/>
            <person name="Keshari N."/>
            <person name="Lu X."/>
        </authorList>
    </citation>
    <scope>NUCLEOTIDE SEQUENCE</scope>
    <source>
        <strain evidence="1">NK1-22</strain>
    </source>
</reference>
<organism evidence="1">
    <name type="scientific">Thermoleptolyngbya oregonensis NK1-22</name>
    <dbReference type="NCBI Taxonomy" id="2547457"/>
    <lineage>
        <taxon>Bacteria</taxon>
        <taxon>Bacillati</taxon>
        <taxon>Cyanobacteriota</taxon>
        <taxon>Cyanophyceae</taxon>
        <taxon>Oculatellales</taxon>
        <taxon>Oculatellaceae</taxon>
        <taxon>Thermoleptolyngbya</taxon>
    </lineage>
</organism>
<dbReference type="EMBL" id="CP053540">
    <property type="protein sequence ID" value="WOB42400.1"/>
    <property type="molecule type" value="Genomic_DNA"/>
</dbReference>
<protein>
    <submittedName>
        <fullName evidence="1">Uncharacterized protein</fullName>
    </submittedName>
</protein>